<comment type="caution">
    <text evidence="2">The sequence shown here is derived from an EMBL/GenBank/DDBJ whole genome shotgun (WGS) entry which is preliminary data.</text>
</comment>
<feature type="compositionally biased region" description="Basic and acidic residues" evidence="1">
    <location>
        <begin position="38"/>
        <end position="49"/>
    </location>
</feature>
<accession>A0A4Q4ZYY0</accession>
<feature type="region of interest" description="Disordered" evidence="1">
    <location>
        <begin position="38"/>
        <end position="62"/>
    </location>
</feature>
<sequence>MTSEQALDRIAHSLEQITDILNGSTPLEITREKACLPRMRGDDPKRQRVEATTNKFAPHARG</sequence>
<protein>
    <submittedName>
        <fullName evidence="2">Uncharacterized protein</fullName>
    </submittedName>
</protein>
<organism evidence="2 3">
    <name type="scientific">Bifidobacterium pseudolongum subsp. globosum</name>
    <dbReference type="NCBI Taxonomy" id="1690"/>
    <lineage>
        <taxon>Bacteria</taxon>
        <taxon>Bacillati</taxon>
        <taxon>Actinomycetota</taxon>
        <taxon>Actinomycetes</taxon>
        <taxon>Bifidobacteriales</taxon>
        <taxon>Bifidobacteriaceae</taxon>
        <taxon>Bifidobacterium</taxon>
    </lineage>
</organism>
<name>A0A4Q4ZYY0_9BIFI</name>
<evidence type="ECO:0000256" key="1">
    <source>
        <dbReference type="SAM" id="MobiDB-lite"/>
    </source>
</evidence>
<gene>
    <name evidence="2" type="ORF">PG2093B_1386</name>
</gene>
<proteinExistence type="predicted"/>
<dbReference type="EMBL" id="RYUH01000014">
    <property type="protein sequence ID" value="RYQ08832.1"/>
    <property type="molecule type" value="Genomic_DNA"/>
</dbReference>
<reference evidence="2 3" key="1">
    <citation type="submission" date="2018-12" db="EMBL/GenBank/DDBJ databases">
        <title>Unveiling genomic diversity among members of the Bifidobacterium pseudolongum species, a widely distributed gut commensal of the animal kingdom.</title>
        <authorList>
            <person name="Lugli G.A."/>
            <person name="Duranti S."/>
            <person name="Albert K."/>
            <person name="Mancabelli L."/>
            <person name="Napoli S."/>
            <person name="Viappiani A."/>
            <person name="Anzalone R."/>
            <person name="Longhi G."/>
            <person name="Milani C."/>
            <person name="Turroni F."/>
            <person name="Alessandri G."/>
            <person name="Sela D.A."/>
            <person name="Van Sinderen D."/>
            <person name="Ventura M."/>
        </authorList>
    </citation>
    <scope>NUCLEOTIDE SEQUENCE [LARGE SCALE GENOMIC DNA]</scope>
    <source>
        <strain evidence="2 3">2093B</strain>
    </source>
</reference>
<evidence type="ECO:0000313" key="2">
    <source>
        <dbReference type="EMBL" id="RYQ08832.1"/>
    </source>
</evidence>
<dbReference type="RefSeq" id="WP_129897899.1">
    <property type="nucleotide sequence ID" value="NZ_RYUH01000014.1"/>
</dbReference>
<dbReference type="AlphaFoldDB" id="A0A4Q4ZYY0"/>
<dbReference type="Proteomes" id="UP000292568">
    <property type="component" value="Unassembled WGS sequence"/>
</dbReference>
<evidence type="ECO:0000313" key="3">
    <source>
        <dbReference type="Proteomes" id="UP000292568"/>
    </source>
</evidence>